<keyword evidence="1" id="KW-0812">Transmembrane</keyword>
<keyword evidence="1" id="KW-1133">Transmembrane helix</keyword>
<keyword evidence="3" id="KW-1185">Reference proteome</keyword>
<dbReference type="HOGENOM" id="CLU_071765_1_0_4"/>
<name>E7S0S9_9BURK</name>
<dbReference type="AlphaFoldDB" id="E7S0S9"/>
<sequence>MIQLSQVGTVAAKEFRDRLRNRWVLAVALVFAVFSLVIAYAGGAQQGTVGLRSLEFTVTSLVSLVIYLVPLIALLLGFDAIVGERERGSLDLLLAYPITRGELLLGKYLGLSLALALAMLAGLAAVGVMLVYQFGSKALFHYAGFVLSALLMGMSFLSLAVLVSVVARDRTRASGAAIVLWFLFVLVFDLVLLGVLVATAGHYGGDIFPYLLLLNPTDVFRILNVFSTEDVRSAYGLVNMVPPLMSNIGVLTTVMLGWIVVPLAFANWRFRP</sequence>
<dbReference type="RefSeq" id="WP_005675129.1">
    <property type="nucleotide sequence ID" value="NZ_CP146288.1"/>
</dbReference>
<evidence type="ECO:0000313" key="3">
    <source>
        <dbReference type="Proteomes" id="UP000011021"/>
    </source>
</evidence>
<protein>
    <submittedName>
        <fullName evidence="2">ABC-2 type transporter</fullName>
    </submittedName>
</protein>
<feature type="transmembrane region" description="Helical" evidence="1">
    <location>
        <begin position="178"/>
        <end position="203"/>
    </location>
</feature>
<keyword evidence="1" id="KW-0472">Membrane</keyword>
<reference evidence="2 3" key="1">
    <citation type="submission" date="2010-12" db="EMBL/GenBank/DDBJ databases">
        <authorList>
            <person name="Muzny D."/>
            <person name="Qin X."/>
            <person name="Deng J."/>
            <person name="Jiang H."/>
            <person name="Liu Y."/>
            <person name="Qu J."/>
            <person name="Song X.-Z."/>
            <person name="Zhang L."/>
            <person name="Thornton R."/>
            <person name="Coyle M."/>
            <person name="Francisco L."/>
            <person name="Jackson L."/>
            <person name="Javaid M."/>
            <person name="Korchina V."/>
            <person name="Kovar C."/>
            <person name="Mata R."/>
            <person name="Mathew T."/>
            <person name="Ngo R."/>
            <person name="Nguyen L."/>
            <person name="Nguyen N."/>
            <person name="Okwuonu G."/>
            <person name="Ongeri F."/>
            <person name="Pham C."/>
            <person name="Simmons D."/>
            <person name="Wilczek-Boney K."/>
            <person name="Hale W."/>
            <person name="Jakkamsetti A."/>
            <person name="Pham P."/>
            <person name="Ruth R."/>
            <person name="San Lucas F."/>
            <person name="Warren J."/>
            <person name="Zhang J."/>
            <person name="Zhao Z."/>
            <person name="Zhou C."/>
            <person name="Zhu D."/>
            <person name="Lee S."/>
            <person name="Bess C."/>
            <person name="Blankenburg K."/>
            <person name="Forbes L."/>
            <person name="Fu Q."/>
            <person name="Gubbala S."/>
            <person name="Hirani K."/>
            <person name="Jayaseelan J.C."/>
            <person name="Lara F."/>
            <person name="Munidasa M."/>
            <person name="Palculict T."/>
            <person name="Patil S."/>
            <person name="Pu L.-L."/>
            <person name="Saada N."/>
            <person name="Tang L."/>
            <person name="Weissenberger G."/>
            <person name="Zhu Y."/>
            <person name="Hemphill L."/>
            <person name="Shang Y."/>
            <person name="Youmans B."/>
            <person name="Ayvaz T."/>
            <person name="Ross M."/>
            <person name="Santibanez J."/>
            <person name="Aqrawi P."/>
            <person name="Gross S."/>
            <person name="Joshi V."/>
            <person name="Fowler G."/>
            <person name="Nazareth L."/>
            <person name="Reid J."/>
            <person name="Worley K."/>
            <person name="Petrosino J."/>
            <person name="Highlander S."/>
            <person name="Gibbs R."/>
        </authorList>
    </citation>
    <scope>NUCLEOTIDE SEQUENCE [LARGE SCALE GENOMIC DNA]</scope>
    <source>
        <strain evidence="2 3">ATCC 51599</strain>
    </source>
</reference>
<organism evidence="2 3">
    <name type="scientific">Lautropia mirabilis ATCC 51599</name>
    <dbReference type="NCBI Taxonomy" id="887898"/>
    <lineage>
        <taxon>Bacteria</taxon>
        <taxon>Pseudomonadati</taxon>
        <taxon>Pseudomonadota</taxon>
        <taxon>Betaproteobacteria</taxon>
        <taxon>Burkholderiales</taxon>
        <taxon>Burkholderiaceae</taxon>
        <taxon>Lautropia</taxon>
    </lineage>
</organism>
<dbReference type="Proteomes" id="UP000011021">
    <property type="component" value="Unassembled WGS sequence"/>
</dbReference>
<dbReference type="Pfam" id="PF12679">
    <property type="entry name" value="ABC2_membrane_2"/>
    <property type="match status" value="1"/>
</dbReference>
<feature type="transmembrane region" description="Helical" evidence="1">
    <location>
        <begin position="108"/>
        <end position="134"/>
    </location>
</feature>
<dbReference type="PANTHER" id="PTHR43471:SF1">
    <property type="entry name" value="ABC TRANSPORTER PERMEASE PROTEIN NOSY-RELATED"/>
    <property type="match status" value="1"/>
</dbReference>
<dbReference type="GO" id="GO:0005886">
    <property type="term" value="C:plasma membrane"/>
    <property type="evidence" value="ECO:0007669"/>
    <property type="project" value="UniProtKB-SubCell"/>
</dbReference>
<dbReference type="STRING" id="887898.HMPREF0551_2640"/>
<feature type="transmembrane region" description="Helical" evidence="1">
    <location>
        <begin position="61"/>
        <end position="82"/>
    </location>
</feature>
<accession>E7S0S9</accession>
<feature type="transmembrane region" description="Helical" evidence="1">
    <location>
        <begin position="23"/>
        <end position="41"/>
    </location>
</feature>
<dbReference type="eggNOG" id="COG1277">
    <property type="taxonomic scope" value="Bacteria"/>
</dbReference>
<feature type="transmembrane region" description="Helical" evidence="1">
    <location>
        <begin position="140"/>
        <end position="166"/>
    </location>
</feature>
<dbReference type="PANTHER" id="PTHR43471">
    <property type="entry name" value="ABC TRANSPORTER PERMEASE"/>
    <property type="match status" value="1"/>
</dbReference>
<dbReference type="GO" id="GO:0140359">
    <property type="term" value="F:ABC-type transporter activity"/>
    <property type="evidence" value="ECO:0007669"/>
    <property type="project" value="InterPro"/>
</dbReference>
<evidence type="ECO:0000313" key="2">
    <source>
        <dbReference type="EMBL" id="EFV93744.1"/>
    </source>
</evidence>
<proteinExistence type="predicted"/>
<comment type="caution">
    <text evidence="2">The sequence shown here is derived from an EMBL/GenBank/DDBJ whole genome shotgun (WGS) entry which is preliminary data.</text>
</comment>
<feature type="transmembrane region" description="Helical" evidence="1">
    <location>
        <begin position="248"/>
        <end position="268"/>
    </location>
</feature>
<gene>
    <name evidence="2" type="ORF">HMPREF0551_2640</name>
</gene>
<evidence type="ECO:0000256" key="1">
    <source>
        <dbReference type="SAM" id="Phobius"/>
    </source>
</evidence>
<dbReference type="EMBL" id="AEQP01000024">
    <property type="protein sequence ID" value="EFV93744.1"/>
    <property type="molecule type" value="Genomic_DNA"/>
</dbReference>